<accession>A0A7S3D735</accession>
<reference evidence="2" key="1">
    <citation type="submission" date="2021-01" db="EMBL/GenBank/DDBJ databases">
        <authorList>
            <person name="Corre E."/>
            <person name="Pelletier E."/>
            <person name="Niang G."/>
            <person name="Scheremetjew M."/>
            <person name="Finn R."/>
            <person name="Kale V."/>
            <person name="Holt S."/>
            <person name="Cochrane G."/>
            <person name="Meng A."/>
            <person name="Brown T."/>
            <person name="Cohen L."/>
        </authorList>
    </citation>
    <scope>NUCLEOTIDE SEQUENCE</scope>
    <source>
        <strain evidence="2">NIES-2562</strain>
    </source>
</reference>
<feature type="transmembrane region" description="Helical" evidence="1">
    <location>
        <begin position="123"/>
        <end position="144"/>
    </location>
</feature>
<gene>
    <name evidence="2" type="ORF">PBIL07802_LOCUS10937</name>
</gene>
<sequence length="268" mass="30201">MGSETKGPMWFSSRADKRWSEKFFLLYAPFWIGVMAVIVATGVYESMGDWEYLYVGLVCSIPAVVLPFLLAPDAQTAATAWKSNVWIFCLAFVGNFLWTHYFYTQLGAKYTFQMEHRLNDVPLTCYLLTQPYFLMYHTVATLALRRIKTSTSMSGATKLVVTVIAVCLMSYITAVMEAVTISAFPHYSFADFRTAVVVGSWLYALYFIVSYPMYARLDEPHWKTLTTFETAVDSLGATMIVTILLEVWRIAIGPIFGGSTTDGPPFVK</sequence>
<keyword evidence="1" id="KW-0472">Membrane</keyword>
<dbReference type="AlphaFoldDB" id="A0A7S3D735"/>
<dbReference type="GO" id="GO:0047793">
    <property type="term" value="F:cycloeucalenol cycloisomerase activity"/>
    <property type="evidence" value="ECO:0007669"/>
    <property type="project" value="InterPro"/>
</dbReference>
<proteinExistence type="predicted"/>
<feature type="transmembrane region" description="Helical" evidence="1">
    <location>
        <begin position="156"/>
        <end position="174"/>
    </location>
</feature>
<dbReference type="EMBL" id="HBIB01016920">
    <property type="protein sequence ID" value="CAE0248741.1"/>
    <property type="molecule type" value="Transcribed_RNA"/>
</dbReference>
<keyword evidence="1" id="KW-1133">Transmembrane helix</keyword>
<organism evidence="2">
    <name type="scientific">Palpitomonas bilix</name>
    <dbReference type="NCBI Taxonomy" id="652834"/>
    <lineage>
        <taxon>Eukaryota</taxon>
        <taxon>Eukaryota incertae sedis</taxon>
    </lineage>
</organism>
<name>A0A7S3D735_9EUKA</name>
<evidence type="ECO:0008006" key="3">
    <source>
        <dbReference type="Google" id="ProtNLM"/>
    </source>
</evidence>
<protein>
    <recommendedName>
        <fullName evidence="3">Cycloeucalenol cycloisomerase</fullName>
    </recommendedName>
</protein>
<feature type="transmembrane region" description="Helical" evidence="1">
    <location>
        <begin position="83"/>
        <end position="103"/>
    </location>
</feature>
<dbReference type="PANTHER" id="PTHR35136">
    <property type="entry name" value="CYCLOEUCALENOL CYCLOISOMERASE"/>
    <property type="match status" value="1"/>
</dbReference>
<dbReference type="PANTHER" id="PTHR35136:SF1">
    <property type="entry name" value="CYCLOEUCALENOL CYCLOISOMERASE"/>
    <property type="match status" value="1"/>
</dbReference>
<dbReference type="InterPro" id="IPR020532">
    <property type="entry name" value="Cycloeucalenol_cycloisomerase"/>
</dbReference>
<feature type="transmembrane region" description="Helical" evidence="1">
    <location>
        <begin position="50"/>
        <end position="71"/>
    </location>
</feature>
<feature type="transmembrane region" description="Helical" evidence="1">
    <location>
        <begin position="194"/>
        <end position="214"/>
    </location>
</feature>
<evidence type="ECO:0000256" key="1">
    <source>
        <dbReference type="SAM" id="Phobius"/>
    </source>
</evidence>
<evidence type="ECO:0000313" key="2">
    <source>
        <dbReference type="EMBL" id="CAE0248741.1"/>
    </source>
</evidence>
<keyword evidence="1" id="KW-0812">Transmembrane</keyword>
<feature type="transmembrane region" description="Helical" evidence="1">
    <location>
        <begin position="23"/>
        <end position="44"/>
    </location>
</feature>